<dbReference type="Gene3D" id="3.40.720.10">
    <property type="entry name" value="Alkaline Phosphatase, subunit A"/>
    <property type="match status" value="1"/>
</dbReference>
<accession>A0A383BHA0</accession>
<dbReference type="EMBL" id="UINC01200606">
    <property type="protein sequence ID" value="SVE19566.1"/>
    <property type="molecule type" value="Genomic_DNA"/>
</dbReference>
<evidence type="ECO:0000313" key="1">
    <source>
        <dbReference type="EMBL" id="SVE19566.1"/>
    </source>
</evidence>
<name>A0A383BHA0_9ZZZZ</name>
<organism evidence="1">
    <name type="scientific">marine metagenome</name>
    <dbReference type="NCBI Taxonomy" id="408172"/>
    <lineage>
        <taxon>unclassified sequences</taxon>
        <taxon>metagenomes</taxon>
        <taxon>ecological metagenomes</taxon>
    </lineage>
</organism>
<protein>
    <recommendedName>
        <fullName evidence="2">Sulfatase N-terminal domain-containing protein</fullName>
    </recommendedName>
</protein>
<reference evidence="1" key="1">
    <citation type="submission" date="2018-05" db="EMBL/GenBank/DDBJ databases">
        <authorList>
            <person name="Lanie J.A."/>
            <person name="Ng W.-L."/>
            <person name="Kazmierczak K.M."/>
            <person name="Andrzejewski T.M."/>
            <person name="Davidsen T.M."/>
            <person name="Wayne K.J."/>
            <person name="Tettelin H."/>
            <person name="Glass J.I."/>
            <person name="Rusch D."/>
            <person name="Podicherti R."/>
            <person name="Tsui H.-C.T."/>
            <person name="Winkler M.E."/>
        </authorList>
    </citation>
    <scope>NUCLEOTIDE SEQUENCE</scope>
</reference>
<feature type="non-terminal residue" evidence="1">
    <location>
        <position position="210"/>
    </location>
</feature>
<dbReference type="AlphaFoldDB" id="A0A383BHA0"/>
<gene>
    <name evidence="1" type="ORF">METZ01_LOCUS472420</name>
</gene>
<dbReference type="SUPFAM" id="SSF53649">
    <property type="entry name" value="Alkaline phosphatase-like"/>
    <property type="match status" value="1"/>
</dbReference>
<dbReference type="InterPro" id="IPR002591">
    <property type="entry name" value="Phosphodiest/P_Trfase"/>
</dbReference>
<proteinExistence type="predicted"/>
<sequence length="210" mass="23712">MPLIAAFLFFGFTKENDRPKLVVFIVCDQATPEILKKYDHLFTGGFRWLIDHGIQFDQTYHEHGNTVTGPGHFALSSGLYPGNGGMIGNRWFDRNIGRSWYCVEDTSSIELSDSSTGRSYRYINNTTLGDWLKASIPNSKVVSISGKDRSAVLLGGKDPEIALWYDKNGGWTSSTYYTDKLPEWVSAFNKEIHVASYLDSTWNRFASKDI</sequence>
<dbReference type="Pfam" id="PF01663">
    <property type="entry name" value="Phosphodiest"/>
    <property type="match status" value="1"/>
</dbReference>
<dbReference type="InterPro" id="IPR017850">
    <property type="entry name" value="Alkaline_phosphatase_core_sf"/>
</dbReference>
<evidence type="ECO:0008006" key="2">
    <source>
        <dbReference type="Google" id="ProtNLM"/>
    </source>
</evidence>